<feature type="non-terminal residue" evidence="1">
    <location>
        <position position="1"/>
    </location>
</feature>
<sequence>ASNADAIQFVISDVVVDNTPSYVSNNLALQSWVASSGTIVVSSIDWLGSVWAASFTANGWLVTVDSITDNADWTRNFNVSWLAWAVPVAANTTITIANVVDLDWDSANVVSGSINITPAVDVTPPTTPATLTLADGDNTNWTWLAGFTNSTSITLALPDDADVAAWYTSESSSAPAAWDAGWVWPKPTSYTLSGWDWLKTVYEFVKDATWNVQPTWKSATITLDTTAPGSLSWITPQPTLKSTVYDITLEIVEALSWLDPNSVVITTDSWWIITPGLTTVSGNQISARYTTPNVDWETLTVTWLDKAWNAFTRTIDTALLVNP</sequence>
<comment type="caution">
    <text evidence="1">The sequence shown here is derived from an EMBL/GenBank/DDBJ whole genome shotgun (WGS) entry which is preliminary data.</text>
</comment>
<name>K2ACR7_9BACT</name>
<reference evidence="1" key="1">
    <citation type="journal article" date="2012" name="Science">
        <title>Fermentation, hydrogen, and sulfur metabolism in multiple uncultivated bacterial phyla.</title>
        <authorList>
            <person name="Wrighton K.C."/>
            <person name="Thomas B.C."/>
            <person name="Sharon I."/>
            <person name="Miller C.S."/>
            <person name="Castelle C.J."/>
            <person name="VerBerkmoes N.C."/>
            <person name="Wilkins M.J."/>
            <person name="Hettich R.L."/>
            <person name="Lipton M.S."/>
            <person name="Williams K.H."/>
            <person name="Long P.E."/>
            <person name="Banfield J.F."/>
        </authorList>
    </citation>
    <scope>NUCLEOTIDE SEQUENCE [LARGE SCALE GENOMIC DNA]</scope>
</reference>
<dbReference type="EMBL" id="AMFJ01021675">
    <property type="protein sequence ID" value="EKD65770.1"/>
    <property type="molecule type" value="Genomic_DNA"/>
</dbReference>
<accession>K2ACR7</accession>
<evidence type="ECO:0000313" key="1">
    <source>
        <dbReference type="EMBL" id="EKD65770.1"/>
    </source>
</evidence>
<organism evidence="1">
    <name type="scientific">uncultured bacterium</name>
    <name type="common">gcode 4</name>
    <dbReference type="NCBI Taxonomy" id="1234023"/>
    <lineage>
        <taxon>Bacteria</taxon>
        <taxon>environmental samples</taxon>
    </lineage>
</organism>
<dbReference type="AlphaFoldDB" id="K2ACR7"/>
<protein>
    <submittedName>
        <fullName evidence="1">Uncharacterized protein</fullName>
    </submittedName>
</protein>
<proteinExistence type="predicted"/>
<gene>
    <name evidence="1" type="ORF">ACD_49C00089G0001</name>
</gene>